<organism evidence="2 3">
    <name type="scientific">Conchiformibius steedae DSM 2580</name>
    <dbReference type="NCBI Taxonomy" id="1121352"/>
    <lineage>
        <taxon>Bacteria</taxon>
        <taxon>Pseudomonadati</taxon>
        <taxon>Pseudomonadota</taxon>
        <taxon>Betaproteobacteria</taxon>
        <taxon>Neisseriales</taxon>
        <taxon>Neisseriaceae</taxon>
        <taxon>Conchiformibius</taxon>
    </lineage>
</organism>
<evidence type="ECO:0000313" key="3">
    <source>
        <dbReference type="Proteomes" id="UP001056819"/>
    </source>
</evidence>
<evidence type="ECO:0000256" key="1">
    <source>
        <dbReference type="SAM" id="MobiDB-lite"/>
    </source>
</evidence>
<feature type="region of interest" description="Disordered" evidence="1">
    <location>
        <begin position="109"/>
        <end position="159"/>
    </location>
</feature>
<proteinExistence type="predicted"/>
<dbReference type="AlphaFoldDB" id="A0AAE9L0T4"/>
<dbReference type="Proteomes" id="UP001056819">
    <property type="component" value="Chromosome"/>
</dbReference>
<dbReference type="EMBL" id="CP097501">
    <property type="protein sequence ID" value="URD68110.1"/>
    <property type="molecule type" value="Genomic_DNA"/>
</dbReference>
<evidence type="ECO:0000313" key="2">
    <source>
        <dbReference type="EMBL" id="URD68110.1"/>
    </source>
</evidence>
<protein>
    <submittedName>
        <fullName evidence="2">Uncharacterized protein</fullName>
    </submittedName>
</protein>
<dbReference type="RefSeq" id="WP_027021959.1">
    <property type="nucleotide sequence ID" value="NZ_CP097501.1"/>
</dbReference>
<feature type="compositionally biased region" description="Basic and acidic residues" evidence="1">
    <location>
        <begin position="138"/>
        <end position="159"/>
    </location>
</feature>
<name>A0AAE9L0T4_9NEIS</name>
<accession>A0AAE9L0T4</accession>
<gene>
    <name evidence="2" type="ORF">LNQ82_02805</name>
</gene>
<sequence length="159" mass="17048">MSKNSLPRILGALLLYEQTPETRTLVAAPVGTKAGQFVNYLPREGKKLVALSDEQNGKVVVQPFNCVINAELLDLDEARAAASTEGTFEGLQKDGDPYGIMYANAPLDKVTNIGPDEPITKDNPPPEPIVTDGSPPAHGERADGESAQDSPDREDHLDL</sequence>
<reference evidence="2" key="1">
    <citation type="submission" date="2022-05" db="EMBL/GenBank/DDBJ databases">
        <title>Alysiella filiformis genome sequencing.</title>
        <authorList>
            <person name="Viehboeck T."/>
        </authorList>
    </citation>
    <scope>NUCLEOTIDE SEQUENCE</scope>
    <source>
        <strain evidence="2">DSM 2580</strain>
    </source>
</reference>